<gene>
    <name evidence="1" type="ORF">SP15_179</name>
</gene>
<protein>
    <submittedName>
        <fullName evidence="1">Uncharacterized protein</fullName>
    </submittedName>
</protein>
<dbReference type="KEGG" id="vg:29125346"/>
<proteinExistence type="predicted"/>
<dbReference type="GeneID" id="29125346"/>
<evidence type="ECO:0000313" key="2">
    <source>
        <dbReference type="Proteomes" id="UP000203261"/>
    </source>
</evidence>
<dbReference type="EMBL" id="KT624200">
    <property type="protein sequence ID" value="AMM44977.1"/>
    <property type="molecule type" value="Genomic_DNA"/>
</dbReference>
<sequence length="119" mass="13439">MMSREKDQDIAQYLFGWTNFSTVDGELYGVEPNGKESIVPRYSSNIVDAEKILEKVSRYQIIKKGGRLTTVMLWVGGGTAYSGRGFDITEAITSCLMIWINRKIKDCRDGSCTNPEHNH</sequence>
<dbReference type="RefSeq" id="YP_009302566.1">
    <property type="nucleotide sequence ID" value="NC_031245.1"/>
</dbReference>
<reference evidence="1 2" key="1">
    <citation type="submission" date="2015-08" db="EMBL/GenBank/DDBJ databases">
        <authorList>
            <person name="Babu N.S."/>
            <person name="Beckwith C.J."/>
            <person name="Beseler K.G."/>
            <person name="Brison A."/>
            <person name="Carone J.V."/>
            <person name="Caskin T.P."/>
            <person name="Diamond M."/>
            <person name="Durham M.E."/>
            <person name="Foxe J.M."/>
            <person name="Go M."/>
            <person name="Henderson B.A."/>
            <person name="Jones I.B."/>
            <person name="McGettigan J.A."/>
            <person name="Micheletti S.J."/>
            <person name="Nasrallah M.E."/>
            <person name="Ortiz D."/>
            <person name="Piller C.R."/>
            <person name="Privatt S.R."/>
            <person name="Schneider S.L."/>
            <person name="Sharp S."/>
            <person name="Smith T.C."/>
            <person name="Stanton J.D."/>
            <person name="Ullery H.E."/>
            <person name="Wilson R.J."/>
            <person name="Serrano M.G."/>
            <person name="Buck G."/>
            <person name="Lee V."/>
            <person name="Wang Y."/>
            <person name="Carvalho R."/>
            <person name="Voegtly L."/>
            <person name="Shi R."/>
            <person name="Duckworth R."/>
            <person name="Johnson A."/>
            <person name="Loviza R."/>
            <person name="Walstead R."/>
            <person name="Shah Z."/>
            <person name="Kiflezghi M."/>
            <person name="Wade K."/>
            <person name="Ball S.L."/>
            <person name="Bradley K.W."/>
            <person name="Asai D.J."/>
            <person name="Bowman C.A."/>
            <person name="Russell D.A."/>
            <person name="Pope W.H."/>
            <person name="Jacobs-Sera D."/>
            <person name="Hendrix R.W."/>
            <person name="Hatfull G.F."/>
        </authorList>
    </citation>
    <scope>NUCLEOTIDE SEQUENCE [LARGE SCALE GENOMIC DNA]</scope>
</reference>
<organism evidence="1 2">
    <name type="scientific">Bacillus phage SP-15</name>
    <dbReference type="NCBI Taxonomy" id="1792032"/>
    <lineage>
        <taxon>Viruses</taxon>
        <taxon>Duplodnaviria</taxon>
        <taxon>Heunggongvirae</taxon>
        <taxon>Uroviricota</taxon>
        <taxon>Caudoviricetes</taxon>
        <taxon>Thornevirus</taxon>
        <taxon>Thornevirus SP15</taxon>
    </lineage>
</organism>
<keyword evidence="2" id="KW-1185">Reference proteome</keyword>
<dbReference type="Gene3D" id="3.30.2120.10">
    <property type="entry name" value="Bacillus phage protein-like"/>
    <property type="match status" value="1"/>
</dbReference>
<dbReference type="InterPro" id="IPR028985">
    <property type="entry name" value="Bacillus_phage_prot-like"/>
</dbReference>
<evidence type="ECO:0000313" key="1">
    <source>
        <dbReference type="EMBL" id="AMM44977.1"/>
    </source>
</evidence>
<accession>A0A127AWL6</accession>
<name>A0A127AWL6_9CAUD</name>
<dbReference type="Proteomes" id="UP000203261">
    <property type="component" value="Segment"/>
</dbReference>